<dbReference type="EMBL" id="QYUQ01000002">
    <property type="protein sequence ID" value="RJG00726.1"/>
    <property type="molecule type" value="Genomic_DNA"/>
</dbReference>
<dbReference type="AlphaFoldDB" id="A0A3A3GEP6"/>
<comment type="caution">
    <text evidence="1">The sequence shown here is derived from an EMBL/GenBank/DDBJ whole genome shotgun (WGS) entry which is preliminary data.</text>
</comment>
<name>A0A3A3GEP6_9BURK</name>
<keyword evidence="2" id="KW-1185">Reference proteome</keyword>
<proteinExistence type="predicted"/>
<reference evidence="2" key="1">
    <citation type="submission" date="2018-09" db="EMBL/GenBank/DDBJ databases">
        <authorList>
            <person name="Zhu H."/>
        </authorList>
    </citation>
    <scope>NUCLEOTIDE SEQUENCE [LARGE SCALE GENOMIC DNA]</scope>
    <source>
        <strain evidence="2">K1S02-23</strain>
    </source>
</reference>
<organism evidence="1 2">
    <name type="scientific">Noviherbaspirillum sedimenti</name>
    <dbReference type="NCBI Taxonomy" id="2320865"/>
    <lineage>
        <taxon>Bacteria</taxon>
        <taxon>Pseudomonadati</taxon>
        <taxon>Pseudomonadota</taxon>
        <taxon>Betaproteobacteria</taxon>
        <taxon>Burkholderiales</taxon>
        <taxon>Oxalobacteraceae</taxon>
        <taxon>Noviherbaspirillum</taxon>
    </lineage>
</organism>
<sequence length="73" mass="7787">MLGGFQLDEKVWKGTGAKPCFPSFFASAASAATPSSTPATCFLAWPPGPQQLPVSDKILNQMGRIHYAVADKF</sequence>
<accession>A0A3A3GEP6</accession>
<protein>
    <submittedName>
        <fullName evidence="1">Uncharacterized protein</fullName>
    </submittedName>
</protein>
<evidence type="ECO:0000313" key="1">
    <source>
        <dbReference type="EMBL" id="RJG00726.1"/>
    </source>
</evidence>
<evidence type="ECO:0000313" key="2">
    <source>
        <dbReference type="Proteomes" id="UP000266327"/>
    </source>
</evidence>
<dbReference type="Proteomes" id="UP000266327">
    <property type="component" value="Unassembled WGS sequence"/>
</dbReference>
<gene>
    <name evidence="1" type="ORF">D3878_03280</name>
</gene>